<protein>
    <submittedName>
        <fullName evidence="4">Dimethylhistidine N-methyltransferase</fullName>
    </submittedName>
</protein>
<reference evidence="4 5" key="1">
    <citation type="submission" date="2020-08" db="EMBL/GenBank/DDBJ databases">
        <title>Genomic Encyclopedia of Type Strains, Phase IV (KMG-V): Genome sequencing to study the core and pangenomes of soil and plant-associated prokaryotes.</title>
        <authorList>
            <person name="Whitman W."/>
        </authorList>
    </citation>
    <scope>NUCLEOTIDE SEQUENCE [LARGE SCALE GENOMIC DNA]</scope>
    <source>
        <strain evidence="4 5">X5P3</strain>
    </source>
</reference>
<evidence type="ECO:0000259" key="3">
    <source>
        <dbReference type="Pfam" id="PF10017"/>
    </source>
</evidence>
<evidence type="ECO:0000313" key="5">
    <source>
        <dbReference type="Proteomes" id="UP000584867"/>
    </source>
</evidence>
<keyword evidence="1 4" id="KW-0489">Methyltransferase</keyword>
<dbReference type="SUPFAM" id="SSF53335">
    <property type="entry name" value="S-adenosyl-L-methionine-dependent methyltransferases"/>
    <property type="match status" value="1"/>
</dbReference>
<dbReference type="PANTHER" id="PTHR43397:SF1">
    <property type="entry name" value="ERGOTHIONEINE BIOSYNTHESIS PROTEIN 1"/>
    <property type="match status" value="1"/>
</dbReference>
<dbReference type="RefSeq" id="WP_184258446.1">
    <property type="nucleotide sequence ID" value="NZ_JACHIO010000018.1"/>
</dbReference>
<dbReference type="GO" id="GO:0008168">
    <property type="term" value="F:methyltransferase activity"/>
    <property type="evidence" value="ECO:0007669"/>
    <property type="project" value="UniProtKB-KW"/>
</dbReference>
<dbReference type="AlphaFoldDB" id="A0A7W7ZT04"/>
<dbReference type="Pfam" id="PF10017">
    <property type="entry name" value="Methyltransf_33"/>
    <property type="match status" value="1"/>
</dbReference>
<evidence type="ECO:0000313" key="4">
    <source>
        <dbReference type="EMBL" id="MBB5065602.1"/>
    </source>
</evidence>
<organism evidence="4 5">
    <name type="scientific">Granulicella mallensis</name>
    <dbReference type="NCBI Taxonomy" id="940614"/>
    <lineage>
        <taxon>Bacteria</taxon>
        <taxon>Pseudomonadati</taxon>
        <taxon>Acidobacteriota</taxon>
        <taxon>Terriglobia</taxon>
        <taxon>Terriglobales</taxon>
        <taxon>Acidobacteriaceae</taxon>
        <taxon>Granulicella</taxon>
    </lineage>
</organism>
<dbReference type="InterPro" id="IPR019257">
    <property type="entry name" value="MeTrfase_dom"/>
</dbReference>
<dbReference type="PANTHER" id="PTHR43397">
    <property type="entry name" value="ERGOTHIONEINE BIOSYNTHESIS PROTEIN 1"/>
    <property type="match status" value="1"/>
</dbReference>
<dbReference type="Proteomes" id="UP000584867">
    <property type="component" value="Unassembled WGS sequence"/>
</dbReference>
<proteinExistence type="predicted"/>
<dbReference type="Gene3D" id="3.40.50.150">
    <property type="entry name" value="Vaccinia Virus protein VP39"/>
    <property type="match status" value="1"/>
</dbReference>
<comment type="caution">
    <text evidence="4">The sequence shown here is derived from an EMBL/GenBank/DDBJ whole genome shotgun (WGS) entry which is preliminary data.</text>
</comment>
<accession>A0A7W7ZT04</accession>
<dbReference type="NCBIfam" id="TIGR03438">
    <property type="entry name" value="egtD_ergothio"/>
    <property type="match status" value="1"/>
</dbReference>
<dbReference type="PIRSF" id="PIRSF018005">
    <property type="entry name" value="UCP018005"/>
    <property type="match status" value="1"/>
</dbReference>
<dbReference type="InterPro" id="IPR029063">
    <property type="entry name" value="SAM-dependent_MTases_sf"/>
</dbReference>
<gene>
    <name evidence="4" type="ORF">HDF15_003971</name>
</gene>
<dbReference type="GO" id="GO:0032259">
    <property type="term" value="P:methylation"/>
    <property type="evidence" value="ECO:0007669"/>
    <property type="project" value="UniProtKB-KW"/>
</dbReference>
<dbReference type="InterPro" id="IPR035094">
    <property type="entry name" value="EgtD"/>
</dbReference>
<keyword evidence="2 4" id="KW-0808">Transferase</keyword>
<feature type="domain" description="Histidine-specific methyltransferase SAM-dependent" evidence="3">
    <location>
        <begin position="15"/>
        <end position="319"/>
    </location>
</feature>
<dbReference type="InterPro" id="IPR017804">
    <property type="entry name" value="MeTrfase_EgtD-like"/>
</dbReference>
<sequence length="321" mass="34882">MTEAPEALLEAVLHEALSGLASNPKTLSPWLFYDELGSRLFEQITALPEYYLTRVERSILAAHADEIFRDGTSAVTIAELGAGTAAKTGLLLEAATRFQSEVLYQPIDVSPTALEEAATAIAANIPGVAVQPRVANYITEPFELERPDGSRILSLYIGSSIGNFTPKEATAILHNLREHLQPGDSLLLGTDMAPGAHKSVAKLLAAYDDAAGVTAAFNKNILTRLNRELDANFDLDAFAHRARWNAEASRIEMHLESLAAQTVSLAGKRIRFAQGETIHTENSYKFTDAAVTDLLASVGFEPVHIWHDDNRYFAVTLARAV</sequence>
<evidence type="ECO:0000256" key="1">
    <source>
        <dbReference type="ARBA" id="ARBA00022603"/>
    </source>
</evidence>
<evidence type="ECO:0000256" key="2">
    <source>
        <dbReference type="ARBA" id="ARBA00022679"/>
    </source>
</evidence>
<dbReference type="EMBL" id="JACHIO010000018">
    <property type="protein sequence ID" value="MBB5065602.1"/>
    <property type="molecule type" value="Genomic_DNA"/>
</dbReference>
<dbReference type="InterPro" id="IPR051128">
    <property type="entry name" value="EgtD_Methyltrsf_superfamily"/>
</dbReference>
<name>A0A7W7ZT04_9BACT</name>